<dbReference type="SUPFAM" id="SSF52540">
    <property type="entry name" value="P-loop containing nucleoside triphosphate hydrolases"/>
    <property type="match status" value="1"/>
</dbReference>
<proteinExistence type="predicted"/>
<sequence>MDLRARVALAATIILFLIFTSDDVLVPLFGERFPPFHRNDVTFLVVSRARSGTDWLDSMLNDAVDVCARDEPLGDVNTWRRAEAAAGVETSELDRRHAALIKEKIHAVTFGQFTKYMTRDNVTNHHVRCDDDIVTARGFKWFHMQGGICPYGEGKYCGQNPAVDRVFRDWLRKHEVRIIMLERHGLAKYVSGLLKTNQTLPKHCETAACVARVGEVTVDVSVRNLLAKMKKEAKEWDAMRAWASTAGAAFLDVQFDDLARDPVRVVSDMYAFLGAQPHETNPHLLVKSIQRPLDEIIANYAEVEAALVGTPWEVPERRRVF</sequence>
<keyword evidence="2" id="KW-1185">Reference proteome</keyword>
<accession>A0ABR1GE36</accession>
<dbReference type="EMBL" id="JBBJCI010000032">
    <property type="protein sequence ID" value="KAK7254148.1"/>
    <property type="molecule type" value="Genomic_DNA"/>
</dbReference>
<dbReference type="InterPro" id="IPR027417">
    <property type="entry name" value="P-loop_NTPase"/>
</dbReference>
<reference evidence="1 2" key="1">
    <citation type="submission" date="2024-03" db="EMBL/GenBank/DDBJ databases">
        <title>Aureococcus anophagefferens CCMP1851 and Kratosvirus quantuckense: Draft genome of a second virus-susceptible host strain in the model system.</title>
        <authorList>
            <person name="Chase E."/>
            <person name="Truchon A.R."/>
            <person name="Schepens W."/>
            <person name="Wilhelm S.W."/>
        </authorList>
    </citation>
    <scope>NUCLEOTIDE SEQUENCE [LARGE SCALE GENOMIC DNA]</scope>
    <source>
        <strain evidence="1 2">CCMP1851</strain>
    </source>
</reference>
<protein>
    <recommendedName>
        <fullName evidence="3">Sulfotransferase domain-containing protein</fullName>
    </recommendedName>
</protein>
<dbReference type="Pfam" id="PF13469">
    <property type="entry name" value="Sulfotransfer_3"/>
    <property type="match status" value="1"/>
</dbReference>
<evidence type="ECO:0000313" key="1">
    <source>
        <dbReference type="EMBL" id="KAK7254148.1"/>
    </source>
</evidence>
<comment type="caution">
    <text evidence="1">The sequence shown here is derived from an EMBL/GenBank/DDBJ whole genome shotgun (WGS) entry which is preliminary data.</text>
</comment>
<organism evidence="1 2">
    <name type="scientific">Aureococcus anophagefferens</name>
    <name type="common">Harmful bloom alga</name>
    <dbReference type="NCBI Taxonomy" id="44056"/>
    <lineage>
        <taxon>Eukaryota</taxon>
        <taxon>Sar</taxon>
        <taxon>Stramenopiles</taxon>
        <taxon>Ochrophyta</taxon>
        <taxon>Pelagophyceae</taxon>
        <taxon>Pelagomonadales</taxon>
        <taxon>Pelagomonadaceae</taxon>
        <taxon>Aureococcus</taxon>
    </lineage>
</organism>
<evidence type="ECO:0000313" key="2">
    <source>
        <dbReference type="Proteomes" id="UP001363151"/>
    </source>
</evidence>
<dbReference type="Gene3D" id="3.40.50.300">
    <property type="entry name" value="P-loop containing nucleotide triphosphate hydrolases"/>
    <property type="match status" value="1"/>
</dbReference>
<dbReference type="Proteomes" id="UP001363151">
    <property type="component" value="Unassembled WGS sequence"/>
</dbReference>
<evidence type="ECO:0008006" key="3">
    <source>
        <dbReference type="Google" id="ProtNLM"/>
    </source>
</evidence>
<gene>
    <name evidence="1" type="ORF">SO694_00008414</name>
</gene>
<name>A0ABR1GE36_AURAN</name>